<dbReference type="GO" id="GO:0005524">
    <property type="term" value="F:ATP binding"/>
    <property type="evidence" value="ECO:0007669"/>
    <property type="project" value="UniProtKB-UniRule"/>
</dbReference>
<dbReference type="RefSeq" id="WP_053417675.1">
    <property type="nucleotide sequence ID" value="NZ_LILB01000005.1"/>
</dbReference>
<dbReference type="PANTHER" id="PTHR43585:SF2">
    <property type="entry name" value="ATP-GRASP ENZYME FSQD"/>
    <property type="match status" value="1"/>
</dbReference>
<dbReference type="GeneID" id="301137253"/>
<dbReference type="InterPro" id="IPR040570">
    <property type="entry name" value="LAL_C2"/>
</dbReference>
<dbReference type="PATRIC" id="fig|263475.3.peg.4107"/>
<feature type="domain" description="ATP-grasp" evidence="5">
    <location>
        <begin position="115"/>
        <end position="309"/>
    </location>
</feature>
<gene>
    <name evidence="6" type="ORF">AMD00_14215</name>
</gene>
<dbReference type="SUPFAM" id="SSF56059">
    <property type="entry name" value="Glutathione synthetase ATP-binding domain-like"/>
    <property type="match status" value="1"/>
</dbReference>
<dbReference type="STRING" id="263475.AMD00_14215"/>
<dbReference type="GO" id="GO:0046872">
    <property type="term" value="F:metal ion binding"/>
    <property type="evidence" value="ECO:0007669"/>
    <property type="project" value="InterPro"/>
</dbReference>
<dbReference type="Gene3D" id="3.30.470.20">
    <property type="entry name" value="ATP-grasp fold, B domain"/>
    <property type="match status" value="1"/>
</dbReference>
<evidence type="ECO:0000313" key="7">
    <source>
        <dbReference type="Proteomes" id="UP000036867"/>
    </source>
</evidence>
<dbReference type="Proteomes" id="UP000036867">
    <property type="component" value="Unassembled WGS sequence"/>
</dbReference>
<keyword evidence="3 4" id="KW-0067">ATP-binding</keyword>
<dbReference type="Pfam" id="PF18130">
    <property type="entry name" value="ATPgrasp_N"/>
    <property type="match status" value="1"/>
</dbReference>
<dbReference type="Gene3D" id="3.40.50.20">
    <property type="match status" value="1"/>
</dbReference>
<evidence type="ECO:0000256" key="3">
    <source>
        <dbReference type="ARBA" id="ARBA00022840"/>
    </source>
</evidence>
<dbReference type="InterPro" id="IPR052032">
    <property type="entry name" value="ATP-dep_AA_Ligase"/>
</dbReference>
<evidence type="ECO:0000256" key="4">
    <source>
        <dbReference type="PROSITE-ProRule" id="PRU00409"/>
    </source>
</evidence>
<keyword evidence="7" id="KW-1185">Reference proteome</keyword>
<evidence type="ECO:0000259" key="5">
    <source>
        <dbReference type="PROSITE" id="PS50975"/>
    </source>
</evidence>
<evidence type="ECO:0000256" key="1">
    <source>
        <dbReference type="ARBA" id="ARBA00022598"/>
    </source>
</evidence>
<organism evidence="6 7">
    <name type="scientific">Viridibacillus arvi</name>
    <dbReference type="NCBI Taxonomy" id="263475"/>
    <lineage>
        <taxon>Bacteria</taxon>
        <taxon>Bacillati</taxon>
        <taxon>Bacillota</taxon>
        <taxon>Bacilli</taxon>
        <taxon>Bacillales</taxon>
        <taxon>Caryophanaceae</taxon>
        <taxon>Viridibacillus</taxon>
    </lineage>
</organism>
<keyword evidence="2 4" id="KW-0547">Nucleotide-binding</keyword>
<comment type="caution">
    <text evidence="6">The sequence shown here is derived from an EMBL/GenBank/DDBJ whole genome shotgun (WGS) entry which is preliminary data.</text>
</comment>
<dbReference type="InterPro" id="IPR041472">
    <property type="entry name" value="BL00235/CARNS1_N"/>
</dbReference>
<proteinExistence type="predicted"/>
<evidence type="ECO:0000313" key="6">
    <source>
        <dbReference type="EMBL" id="KOO49508.1"/>
    </source>
</evidence>
<dbReference type="Pfam" id="PF13535">
    <property type="entry name" value="ATP-grasp_4"/>
    <property type="match status" value="1"/>
</dbReference>
<reference evidence="7" key="1">
    <citation type="submission" date="2015-08" db="EMBL/GenBank/DDBJ databases">
        <title>Fjat-10028 dsm 16317.</title>
        <authorList>
            <person name="Liu B."/>
            <person name="Wang J."/>
            <person name="Zhu Y."/>
            <person name="Liu G."/>
            <person name="Chen Q."/>
            <person name="Chen Z."/>
            <person name="Lan J."/>
            <person name="Che J."/>
            <person name="Ge C."/>
            <person name="Shi H."/>
            <person name="Pan Z."/>
            <person name="Liu X."/>
        </authorList>
    </citation>
    <scope>NUCLEOTIDE SEQUENCE [LARGE SCALE GENOMIC DNA]</scope>
    <source>
        <strain evidence="7">DSM 16317</strain>
    </source>
</reference>
<name>A0A0M0LFP7_9BACL</name>
<sequence length="405" mass="46283">MKTIIFIGSNKSGSSREAIKAAERLGFFTILLTDRKKFLENRLDFPEVHQMVLTELSNHILLKEDIRAIQAQGKKIEAILSFIDPYVHVAAKLSKEFDLTAVTPEPFEKMEDKLSTRELLKDLPVSPYFAKFEKDDSLEDFIDNQKGLFPLIVKTPVSTGSKDVLFAKDDKQLEQSINALLKKGNRELLIEEYLEGPQYLIEACVYKGKVHIIAVLEQEITFFDRFIVTGYCLLGDMDISLYNKIYETVCMVLERFNLNNGSCHLEMRLIGNEWKLIEINPRISGGAMNRIIETAYGINLVEETIKIFLGQEPNLEKKYKRFVFAQYLTSESTGTLIKVTGKNRCSRKDGVEEVFIKPKKGKVLHPPLSMGDRYGYVLASSENKEEAIRIAKEAAKEIRFYIEPI</sequence>
<dbReference type="PROSITE" id="PS50975">
    <property type="entry name" value="ATP_GRASP"/>
    <property type="match status" value="1"/>
</dbReference>
<evidence type="ECO:0000256" key="2">
    <source>
        <dbReference type="ARBA" id="ARBA00022741"/>
    </source>
</evidence>
<accession>A0A0M0LFP7</accession>
<dbReference type="OrthoDB" id="9803907at2"/>
<dbReference type="EMBL" id="LILB01000005">
    <property type="protein sequence ID" value="KOO49508.1"/>
    <property type="molecule type" value="Genomic_DNA"/>
</dbReference>
<dbReference type="GO" id="GO:0016874">
    <property type="term" value="F:ligase activity"/>
    <property type="evidence" value="ECO:0007669"/>
    <property type="project" value="UniProtKB-KW"/>
</dbReference>
<dbReference type="InterPro" id="IPR011761">
    <property type="entry name" value="ATP-grasp"/>
</dbReference>
<dbReference type="PANTHER" id="PTHR43585">
    <property type="entry name" value="FUMIPYRROLE BIOSYNTHESIS PROTEIN C"/>
    <property type="match status" value="1"/>
</dbReference>
<keyword evidence="1" id="KW-0436">Ligase</keyword>
<dbReference type="Pfam" id="PF18603">
    <property type="entry name" value="LAL_C2"/>
    <property type="match status" value="1"/>
</dbReference>
<dbReference type="AlphaFoldDB" id="A0A0M0LFP7"/>
<protein>
    <submittedName>
        <fullName evidence="6">Biotin carboxylase</fullName>
    </submittedName>
</protein>